<dbReference type="Proteomes" id="UP000248557">
    <property type="component" value="Unassembled WGS sequence"/>
</dbReference>
<protein>
    <recommendedName>
        <fullName evidence="2">Glycosyltransferase RgtA/B/C/D-like domain-containing protein</fullName>
    </recommendedName>
</protein>
<feature type="transmembrane region" description="Helical" evidence="1">
    <location>
        <begin position="292"/>
        <end position="309"/>
    </location>
</feature>
<evidence type="ECO:0000259" key="2">
    <source>
        <dbReference type="Pfam" id="PF13231"/>
    </source>
</evidence>
<gene>
    <name evidence="3" type="ORF">CA615_02980</name>
</gene>
<feature type="transmembrane region" description="Helical" evidence="1">
    <location>
        <begin position="369"/>
        <end position="386"/>
    </location>
</feature>
<feature type="domain" description="Glycosyltransferase RgtA/B/C/D-like" evidence="2">
    <location>
        <begin position="66"/>
        <end position="219"/>
    </location>
</feature>
<accession>A0A328Q4W1</accession>
<feature type="transmembrane region" description="Helical" evidence="1">
    <location>
        <begin position="392"/>
        <end position="408"/>
    </location>
</feature>
<feature type="transmembrane region" description="Helical" evidence="1">
    <location>
        <begin position="113"/>
        <end position="133"/>
    </location>
</feature>
<feature type="transmembrane region" description="Helical" evidence="1">
    <location>
        <begin position="318"/>
        <end position="335"/>
    </location>
</feature>
<evidence type="ECO:0000313" key="4">
    <source>
        <dbReference type="Proteomes" id="UP000248557"/>
    </source>
</evidence>
<feature type="transmembrane region" description="Helical" evidence="1">
    <location>
        <begin position="341"/>
        <end position="357"/>
    </location>
</feature>
<sequence>MKVIIMINNFNLKNKLLILLIIISSIYTAILVHIQSIIGVSYWDIFVYLQNSMLFAHINIGSQLSVPPVLSLLTSIPFRMGFISETTLFCVSGILFILLIVGIYLLFNEKFSPELSFIGSLFFSMLSLVVTWAVTGSNDIPSLTFSVWALYFTIKGLNKSFNYYYLAFTCFLMAFFTRFTEGFILIVMISYILMNKDKFKVQINKNDILKLFMFIVFLCAIIGGFYLYKQHTIPFLSQFMEVSSSSQVSSVNIGYDLNPYYYIEYIPQLLTSTNVSLLYDKTLTTIYNTPTLLSYVILVLMCGGVILSFKGVYKKENIHNFSFILAVILGIITIITYLHVSYIFTEILFTITLLLLYKSSLNKINQMDLLMILWMGIFIILHSYHPVKVDRYILPTFIPITYFMINGIKNITIKNKKTPLIILTILLVILIPINYSYINSITHPNPQSYEEKQAATWLEAYDNQLTNYNISSDRGVAFSWYLKKYTYTTIPRVLEQNNETLENKLKTINAKYYIDATSNTTSIDGYHIIYTNNKEKYGIKIYQKD</sequence>
<feature type="transmembrane region" description="Helical" evidence="1">
    <location>
        <begin position="163"/>
        <end position="187"/>
    </location>
</feature>
<feature type="transmembrane region" description="Helical" evidence="1">
    <location>
        <begin position="420"/>
        <end position="438"/>
    </location>
</feature>
<proteinExistence type="predicted"/>
<dbReference type="Pfam" id="PF13231">
    <property type="entry name" value="PMT_2"/>
    <property type="match status" value="1"/>
</dbReference>
<evidence type="ECO:0000256" key="1">
    <source>
        <dbReference type="SAM" id="Phobius"/>
    </source>
</evidence>
<dbReference type="EMBL" id="NGJK01000029">
    <property type="protein sequence ID" value="RAP03295.1"/>
    <property type="molecule type" value="Genomic_DNA"/>
</dbReference>
<dbReference type="InterPro" id="IPR038731">
    <property type="entry name" value="RgtA/B/C-like"/>
</dbReference>
<feature type="transmembrane region" description="Helical" evidence="1">
    <location>
        <begin position="208"/>
        <end position="228"/>
    </location>
</feature>
<feature type="transmembrane region" description="Helical" evidence="1">
    <location>
        <begin position="16"/>
        <end position="42"/>
    </location>
</feature>
<organism evidence="3 4">
    <name type="scientific">Methanosphaera stadtmanae</name>
    <dbReference type="NCBI Taxonomy" id="2317"/>
    <lineage>
        <taxon>Archaea</taxon>
        <taxon>Methanobacteriati</taxon>
        <taxon>Methanobacteriota</taxon>
        <taxon>Methanomada group</taxon>
        <taxon>Methanobacteria</taxon>
        <taxon>Methanobacteriales</taxon>
        <taxon>Methanobacteriaceae</taxon>
        <taxon>Methanosphaera</taxon>
    </lineage>
</organism>
<reference evidence="3 4" key="1">
    <citation type="submission" date="2017-05" db="EMBL/GenBank/DDBJ databases">
        <title>Host range expansion of the Methanosphaera genus to humans and monogastric animals involves recent and extensive reduction in genome content.</title>
        <authorList>
            <person name="Hoedt E.C."/>
            <person name="Volmer J.G."/>
            <person name="Parks D.H."/>
            <person name="Rosewarne C.P."/>
            <person name="Denman S.E."/>
            <person name="Mcsweeney C.S."/>
            <person name="O Cuiv P."/>
            <person name="Hugenholtz P."/>
            <person name="Tyson G.W."/>
            <person name="Morrison M."/>
        </authorList>
    </citation>
    <scope>NUCLEOTIDE SEQUENCE [LARGE SCALE GENOMIC DNA]</scope>
    <source>
        <strain evidence="3 4">PA5</strain>
    </source>
</reference>
<keyword evidence="1" id="KW-0472">Membrane</keyword>
<comment type="caution">
    <text evidence="3">The sequence shown here is derived from an EMBL/GenBank/DDBJ whole genome shotgun (WGS) entry which is preliminary data.</text>
</comment>
<keyword evidence="1" id="KW-1133">Transmembrane helix</keyword>
<feature type="transmembrane region" description="Helical" evidence="1">
    <location>
        <begin position="88"/>
        <end position="107"/>
    </location>
</feature>
<evidence type="ECO:0000313" key="3">
    <source>
        <dbReference type="EMBL" id="RAP03295.1"/>
    </source>
</evidence>
<keyword evidence="1" id="KW-0812">Transmembrane</keyword>
<dbReference type="AlphaFoldDB" id="A0A328Q4W1"/>
<name>A0A328Q4W1_9EURY</name>